<accession>A0A291QP44</accession>
<name>A0A291QP44_9BACT</name>
<evidence type="ECO:0008006" key="3">
    <source>
        <dbReference type="Google" id="ProtNLM"/>
    </source>
</evidence>
<dbReference type="InterPro" id="IPR025459">
    <property type="entry name" value="DUF4279"/>
</dbReference>
<gene>
    <name evidence="1" type="ORF">COR50_00280</name>
</gene>
<proteinExistence type="predicted"/>
<dbReference type="Proteomes" id="UP000220133">
    <property type="component" value="Chromosome"/>
</dbReference>
<dbReference type="AlphaFoldDB" id="A0A291QP44"/>
<dbReference type="RefSeq" id="WP_098192110.1">
    <property type="nucleotide sequence ID" value="NZ_CP023777.1"/>
</dbReference>
<dbReference type="Pfam" id="PF14106">
    <property type="entry name" value="DUF4279"/>
    <property type="match status" value="1"/>
</dbReference>
<dbReference type="EMBL" id="CP023777">
    <property type="protein sequence ID" value="ATL45720.1"/>
    <property type="molecule type" value="Genomic_DNA"/>
</dbReference>
<organism evidence="1 2">
    <name type="scientific">Chitinophaga caeni</name>
    <dbReference type="NCBI Taxonomy" id="2029983"/>
    <lineage>
        <taxon>Bacteria</taxon>
        <taxon>Pseudomonadati</taxon>
        <taxon>Bacteroidota</taxon>
        <taxon>Chitinophagia</taxon>
        <taxon>Chitinophagales</taxon>
        <taxon>Chitinophagaceae</taxon>
        <taxon>Chitinophaga</taxon>
    </lineage>
</organism>
<dbReference type="KEGG" id="cbae:COR50_00280"/>
<protein>
    <recommendedName>
        <fullName evidence="3">DUF4279 domain-containing protein</fullName>
    </recommendedName>
</protein>
<keyword evidence="2" id="KW-1185">Reference proteome</keyword>
<reference evidence="1 2" key="1">
    <citation type="submission" date="2017-10" db="EMBL/GenBank/DDBJ databases">
        <title>Paenichitinophaga pekingensis gen. nov., sp. nov., isolated from activated sludge.</title>
        <authorList>
            <person name="Jin D."/>
            <person name="Kong X."/>
            <person name="Deng Y."/>
            <person name="Bai Z."/>
        </authorList>
    </citation>
    <scope>NUCLEOTIDE SEQUENCE [LARGE SCALE GENOMIC DNA]</scope>
    <source>
        <strain evidence="1 2">13</strain>
    </source>
</reference>
<evidence type="ECO:0000313" key="2">
    <source>
        <dbReference type="Proteomes" id="UP000220133"/>
    </source>
</evidence>
<evidence type="ECO:0000313" key="1">
    <source>
        <dbReference type="EMBL" id="ATL45720.1"/>
    </source>
</evidence>
<sequence>MTSENRKTETKVSLKIHDFDCSIDEITTLVGIVPTKVLQKGDLLPNRNIEMHRKFSSWILESGMDISASVEEHIDALINTISPRIKVLKDLIITYNGELAIVIYAYSECNIGAYIDKEKLGILLDLGVALDIDIYFLNDAEATANAANDILE</sequence>